<comment type="caution">
    <text evidence="2">The sequence shown here is derived from an EMBL/GenBank/DDBJ whole genome shotgun (WGS) entry which is preliminary data.</text>
</comment>
<feature type="non-terminal residue" evidence="2">
    <location>
        <position position="1"/>
    </location>
</feature>
<sequence>MRDGVVFLGTRTSNPVAWTVSQDVRSEGHRVVTLHCRRKENSYGQRAEAAVAGYQRVLRVDLELNGLTAPQGGGEATWQVEYPLTHALTGEVRTLLRLAPPDLGGIVPLAMRELRRRYPSPPSHLSGSVFE</sequence>
<dbReference type="Pfam" id="PF23039">
    <property type="entry name" value="TMEM132_3rd"/>
    <property type="match status" value="1"/>
</dbReference>
<evidence type="ECO:0000313" key="2">
    <source>
        <dbReference type="EMBL" id="KAJ3605588.1"/>
    </source>
</evidence>
<dbReference type="InterPro" id="IPR026307">
    <property type="entry name" value="TMEM132"/>
</dbReference>
<dbReference type="PANTHER" id="PTHR13388">
    <property type="entry name" value="DETONATOR, ISOFORM E"/>
    <property type="match status" value="1"/>
</dbReference>
<accession>A0A9Q0EFW0</accession>
<protein>
    <recommendedName>
        <fullName evidence="1">Transmembrane protein TMEM132 cohesin-like domain-containing protein</fullName>
    </recommendedName>
</protein>
<gene>
    <name evidence="2" type="ORF">NHX12_027633</name>
</gene>
<feature type="domain" description="Transmembrane protein TMEM132 cohesin-like" evidence="1">
    <location>
        <begin position="2"/>
        <end position="96"/>
    </location>
</feature>
<name>A0A9Q0EFW0_9TELE</name>
<dbReference type="AlphaFoldDB" id="A0A9Q0EFW0"/>
<dbReference type="EMBL" id="JANIIK010000043">
    <property type="protein sequence ID" value="KAJ3605588.1"/>
    <property type="molecule type" value="Genomic_DNA"/>
</dbReference>
<keyword evidence="3" id="KW-1185">Reference proteome</keyword>
<reference evidence="2" key="1">
    <citation type="submission" date="2022-07" db="EMBL/GenBank/DDBJ databases">
        <title>Chromosome-level genome of Muraenolepis orangiensis.</title>
        <authorList>
            <person name="Kim J."/>
        </authorList>
    </citation>
    <scope>NUCLEOTIDE SEQUENCE</scope>
    <source>
        <strain evidence="2">KU_S4_2022</strain>
        <tissue evidence="2">Muscle</tissue>
    </source>
</reference>
<dbReference type="PANTHER" id="PTHR13388:SF25">
    <property type="entry name" value="SI:DKEY-112M2.1"/>
    <property type="match status" value="1"/>
</dbReference>
<dbReference type="OrthoDB" id="8958959at2759"/>
<evidence type="ECO:0000259" key="1">
    <source>
        <dbReference type="Pfam" id="PF23039"/>
    </source>
</evidence>
<dbReference type="InterPro" id="IPR055421">
    <property type="entry name" value="TMEM132_3rd"/>
</dbReference>
<dbReference type="Proteomes" id="UP001148018">
    <property type="component" value="Unassembled WGS sequence"/>
</dbReference>
<organism evidence="2 3">
    <name type="scientific">Muraenolepis orangiensis</name>
    <name type="common">Patagonian moray cod</name>
    <dbReference type="NCBI Taxonomy" id="630683"/>
    <lineage>
        <taxon>Eukaryota</taxon>
        <taxon>Metazoa</taxon>
        <taxon>Chordata</taxon>
        <taxon>Craniata</taxon>
        <taxon>Vertebrata</taxon>
        <taxon>Euteleostomi</taxon>
        <taxon>Actinopterygii</taxon>
        <taxon>Neopterygii</taxon>
        <taxon>Teleostei</taxon>
        <taxon>Neoteleostei</taxon>
        <taxon>Acanthomorphata</taxon>
        <taxon>Zeiogadaria</taxon>
        <taxon>Gadariae</taxon>
        <taxon>Gadiformes</taxon>
        <taxon>Muraenolepidoidei</taxon>
        <taxon>Muraenolepididae</taxon>
        <taxon>Muraenolepis</taxon>
    </lineage>
</organism>
<evidence type="ECO:0000313" key="3">
    <source>
        <dbReference type="Proteomes" id="UP001148018"/>
    </source>
</evidence>
<proteinExistence type="predicted"/>